<dbReference type="AlphaFoldDB" id="A0A557PAW9"/>
<evidence type="ECO:0000313" key="2">
    <source>
        <dbReference type="EMBL" id="TVO37804.1"/>
    </source>
</evidence>
<dbReference type="PROSITE" id="PS51257">
    <property type="entry name" value="PROKAR_LIPOPROTEIN"/>
    <property type="match status" value="1"/>
</dbReference>
<dbReference type="Proteomes" id="UP000319828">
    <property type="component" value="Unassembled WGS sequence"/>
</dbReference>
<dbReference type="SUPFAM" id="SSF49373">
    <property type="entry name" value="Invasin/intimin cell-adhesion fragments"/>
    <property type="match status" value="6"/>
</dbReference>
<name>A0A557PAW9_9VIBR</name>
<reference evidence="2 3" key="1">
    <citation type="submission" date="2019-07" db="EMBL/GenBank/DDBJ databases">
        <title>The draft genome sequence of Vibrio algivorus M1486.</title>
        <authorList>
            <person name="Meng X."/>
        </authorList>
    </citation>
    <scope>NUCLEOTIDE SEQUENCE [LARGE SCALE GENOMIC DNA]</scope>
    <source>
        <strain evidence="2 3">M1486</strain>
    </source>
</reference>
<feature type="domain" description="BIG2" evidence="1">
    <location>
        <begin position="383"/>
        <end position="466"/>
    </location>
</feature>
<feature type="domain" description="BIG2" evidence="1">
    <location>
        <begin position="297"/>
        <end position="378"/>
    </location>
</feature>
<gene>
    <name evidence="2" type="ORF">FOF44_05900</name>
</gene>
<organism evidence="2 3">
    <name type="scientific">Vibrio algivorus</name>
    <dbReference type="NCBI Taxonomy" id="1667024"/>
    <lineage>
        <taxon>Bacteria</taxon>
        <taxon>Pseudomonadati</taxon>
        <taxon>Pseudomonadota</taxon>
        <taxon>Gammaproteobacteria</taxon>
        <taxon>Vibrionales</taxon>
        <taxon>Vibrionaceae</taxon>
        <taxon>Vibrio</taxon>
    </lineage>
</organism>
<accession>A0A557PAW9</accession>
<sequence>MNNLKRYMSSLFLWFFLVVLAGCGNESSGLPSQLGESVNSPELVVTPDNPSISAGKTLQLTSFYREDNSSEDVTENAQYFSDNQAVAKVDKAGLVSAISEGTAIITVLYQGIQKDVTAEVTAPTLSKLEVIPGVTASAIGIEIKFIANAIYSDGSKEDITQNAVWESKNKPVATIKSPGLVETLAEGQAEISAMFDGESASAILTITEATIDSIVVSPKNFNLPNGLTQQLTATAQLSDGTTQDVSAQADWKTNAAAVATVDENGLVTSVADSGTATITATIDSQSDTATVTATEADVTQLTISPANPSLPEGTSKQFKAEAVFSSDNTAKDVTNDVVWSSSSVAVSINDSGLARAESEGSATITATLGDESTTTMVTVTDAVINSVTVTTEPNPVELAKGEKAKITVLANYSDGSQVDVTDQATLSIQDPSIAAIVDDSFIEAVAIGNTTVTARFNSLDSAPVDVTVTSETLASITVSSEPSPMVLPVGVTGQLQATGTYSDNSTKDITNQINWTTASSSVATVDDSGVVTAVAVGNTDIKASLNGVDASGVPVEVTNATIISEGLTVDPSSLDLAKGDIGNLVATAEFTDGSIVPATNSTIWTTSDSTVATVTSGGEVQAIEQGTVTITGTYQGESATAAVNVGPKRADLLHLNAVRTADLDLLGLIQLEVGEGDSIFTIRSTVTYSDGSTEILEPNEPQYMTDNTQLISIDATGEVTLADANVLESANVTASFESLVSDNQINVACLARADILGIITLGLACDIDDTQPNPNYVAP</sequence>
<feature type="domain" description="BIG2" evidence="1">
    <location>
        <begin position="563"/>
        <end position="644"/>
    </location>
</feature>
<comment type="caution">
    <text evidence="2">The sequence shown here is derived from an EMBL/GenBank/DDBJ whole genome shotgun (WGS) entry which is preliminary data.</text>
</comment>
<proteinExistence type="predicted"/>
<dbReference type="PANTHER" id="PTHR23019:SF0">
    <property type="entry name" value="NUCLEAR PORE MEMBRANE GLYCOPROTEIN 210"/>
    <property type="match status" value="1"/>
</dbReference>
<dbReference type="PANTHER" id="PTHR23019">
    <property type="entry name" value="NUCLEAR PORE MEMBRANE GLYCOPROTEIN GP210-RELATED"/>
    <property type="match status" value="1"/>
</dbReference>
<dbReference type="Pfam" id="PF02368">
    <property type="entry name" value="Big_2"/>
    <property type="match status" value="6"/>
</dbReference>
<feature type="domain" description="BIG2" evidence="1">
    <location>
        <begin position="472"/>
        <end position="555"/>
    </location>
</feature>
<dbReference type="InterPro" id="IPR008964">
    <property type="entry name" value="Invasin/intimin_cell_adhesion"/>
</dbReference>
<dbReference type="InterPro" id="IPR045197">
    <property type="entry name" value="NUP210-like"/>
</dbReference>
<dbReference type="SMART" id="SM00635">
    <property type="entry name" value="BID_2"/>
    <property type="match status" value="7"/>
</dbReference>
<dbReference type="OrthoDB" id="6192638at2"/>
<evidence type="ECO:0000313" key="3">
    <source>
        <dbReference type="Proteomes" id="UP000319828"/>
    </source>
</evidence>
<dbReference type="InterPro" id="IPR003343">
    <property type="entry name" value="Big_2"/>
</dbReference>
<protein>
    <recommendedName>
        <fullName evidence="1">BIG2 domain-containing protein</fullName>
    </recommendedName>
</protein>
<feature type="domain" description="BIG2" evidence="1">
    <location>
        <begin position="39"/>
        <end position="119"/>
    </location>
</feature>
<dbReference type="EMBL" id="VMKJ01000008">
    <property type="protein sequence ID" value="TVO37804.1"/>
    <property type="molecule type" value="Genomic_DNA"/>
</dbReference>
<feature type="domain" description="BIG2" evidence="1">
    <location>
        <begin position="210"/>
        <end position="292"/>
    </location>
</feature>
<dbReference type="RefSeq" id="WP_144387752.1">
    <property type="nucleotide sequence ID" value="NZ_CANNCB010000014.1"/>
</dbReference>
<feature type="domain" description="BIG2" evidence="1">
    <location>
        <begin position="124"/>
        <end position="205"/>
    </location>
</feature>
<dbReference type="Gene3D" id="2.60.40.1080">
    <property type="match status" value="7"/>
</dbReference>
<evidence type="ECO:0000259" key="1">
    <source>
        <dbReference type="SMART" id="SM00635"/>
    </source>
</evidence>